<dbReference type="PANTHER" id="PTHR46704">
    <property type="entry name" value="CXC DOMAIN-CONTAINING PROTEIN-RELATED"/>
    <property type="match status" value="1"/>
</dbReference>
<keyword evidence="3" id="KW-1185">Reference proteome</keyword>
<comment type="caution">
    <text evidence="2">The sequence shown here is derived from an EMBL/GenBank/DDBJ whole genome shotgun (WGS) entry which is preliminary data.</text>
</comment>
<dbReference type="EMBL" id="CAKOFQ010007333">
    <property type="protein sequence ID" value="CAH1998497.1"/>
    <property type="molecule type" value="Genomic_DNA"/>
</dbReference>
<dbReference type="Proteomes" id="UP001152888">
    <property type="component" value="Unassembled WGS sequence"/>
</dbReference>
<feature type="region of interest" description="Disordered" evidence="1">
    <location>
        <begin position="1528"/>
        <end position="1585"/>
    </location>
</feature>
<feature type="compositionally biased region" description="Acidic residues" evidence="1">
    <location>
        <begin position="1556"/>
        <end position="1567"/>
    </location>
</feature>
<evidence type="ECO:0000313" key="3">
    <source>
        <dbReference type="Proteomes" id="UP001152888"/>
    </source>
</evidence>
<name>A0A9P0LHD8_ACAOB</name>
<evidence type="ECO:0008006" key="4">
    <source>
        <dbReference type="Google" id="ProtNLM"/>
    </source>
</evidence>
<feature type="compositionally biased region" description="Acidic residues" evidence="1">
    <location>
        <begin position="1576"/>
        <end position="1585"/>
    </location>
</feature>
<reference evidence="2" key="1">
    <citation type="submission" date="2022-03" db="EMBL/GenBank/DDBJ databases">
        <authorList>
            <person name="Sayadi A."/>
        </authorList>
    </citation>
    <scope>NUCLEOTIDE SEQUENCE</scope>
</reference>
<dbReference type="PANTHER" id="PTHR46704:SF1">
    <property type="entry name" value="TELOMERE LENGTH REGULATION PROTEIN TEL2 HOMOLOG"/>
    <property type="match status" value="1"/>
</dbReference>
<gene>
    <name evidence="2" type="ORF">ACAOBT_LOCUS24426</name>
</gene>
<organism evidence="2 3">
    <name type="scientific">Acanthoscelides obtectus</name>
    <name type="common">Bean weevil</name>
    <name type="synonym">Bruchus obtectus</name>
    <dbReference type="NCBI Taxonomy" id="200917"/>
    <lineage>
        <taxon>Eukaryota</taxon>
        <taxon>Metazoa</taxon>
        <taxon>Ecdysozoa</taxon>
        <taxon>Arthropoda</taxon>
        <taxon>Hexapoda</taxon>
        <taxon>Insecta</taxon>
        <taxon>Pterygota</taxon>
        <taxon>Neoptera</taxon>
        <taxon>Endopterygota</taxon>
        <taxon>Coleoptera</taxon>
        <taxon>Polyphaga</taxon>
        <taxon>Cucujiformia</taxon>
        <taxon>Chrysomeloidea</taxon>
        <taxon>Chrysomelidae</taxon>
        <taxon>Bruchinae</taxon>
        <taxon>Bruchini</taxon>
        <taxon>Acanthoscelides</taxon>
    </lineage>
</organism>
<proteinExistence type="predicted"/>
<sequence length="1585" mass="180389">MKLEWSKHLRPYRSTDYEYVRITAESAPVDKLTSTASAVPRPANLDQTCSVSMHPSPDVKVSRFTPAICPLRMIATPSTPGDAALAVARQSRGVGKIHPSENSRNKMQQNSNCAICSYPMARGNCRIEGKKGISTLITQSKRVEDKKWLDWEKKEKLDCHEKCRLSYSVSGTYTQHFALNAPNNNVVAARDEVPDFHYADNCFICGLSIIKDSKTKICTVTQKETRDNLIAMGKERNDSLGISVVERLENISCLIRIQGRYHRTCMSHFNAYGLKKNIDDLNWSRIDSLLEPVWQVLEEDKNVIHYLSKLVELVDDDSIDRRTVADHIKKHYGEEVECSIMGGKDIRVCFKSHHVFNVSADPSTFTEGQIQVILLQASNIMHREIRSKQFVSDKYPPSNQFVSDLSSDYPPHFSFFIEHFLLIADEEEDKKAKSVKRDMISQCILSFIQPRTFLSTLHLSIGTLILRKTGSKYIINLLHALGVCTSYYNIELYEASTIVNPPRLIIEKPFVQFVFDNTDHNVRTLDGRETFHCLGGIQVYSPEHEITQCGSVEKLTEMPSANILAKQEQIPIFPYVEPPKEGLKLIEFIDTNLLTMVDMPLFPPTYSTYLWAKYVDLENVPAWRGFMEICSENESFQRSGVQCQQFINEVPSSLTTIYTSIMHAKSETRKCGQKTTILTYDLPLYMKCRDIIAKLMLPDVFVRLGGFHMLMSFLGAIGIIMGGSGLESMWELAYASESIKKMMDGHNYSRAVRAHILTFTALGIVICDSIEEKGEIKGVIASLMRVWQKNPLKLGDSDSDKDLKKMSDLFYTKLKQLKNNGPTAKLWVQYIEAVLIVLRFIEAERLGNWDLHLDGVRRMLPLFHAAGHFQYAKAAQIYLQDMVLLQDIMDPQEFHHFATQGYFTIHRSDKAWSGIWSDMTIEQTLNRFFGTDLKYGRGVTRSVVSRYLLGMPCAVHVMQALEEYCNLETRNSEQHVDLGKGRKAWDAKDIASFVTWLKGHEPFKVREELISLSTGVVGGVEINCHMAFERGTQAMCHIVGRTYEKVSLSKLYKIKNLDFARTQSQKAMSSTVTVDTSLLFQRLSVAMRGRKEMSKSCFDYEMSPVPLSLFDEKGSMRKTDKSQLYKMFTTTLSSRAFFEDSQFVVDGGWLLHSLVWPHSKTYRAIFDMYKNFLVQRFGRSVIIVFDGYEDEHIGVKSYERDRRQERNCGVDVEIEPDNLVPLNQRTFLSNVKNKAQFVYHLGQTLATYEGFSFTVIHAKEDADVEIVRTALKTHNELFRHGKSRVIVVGSDVDLLILLIGLTPTSESMYYYKMGQGGKANQLYDTRDHKHLQPFLLFAHAFAGCDTTSCFFGKGKMKLVKLLLQNDSIRALALKFYEQDCLEDELLQCAETITLALYKDKEQFSSLGTFRYNLFSTNLAKAKKETPLECLPPTSPALLQHCKRVYYQIQVWLQHRLDPCLWGWTRQGNILIPIMSEADPAPKELLQKVSCGCQAPCKSKRCNCRKAGLKCNPACKVCRGKSYNNSKRWTATEHHDSETPTTTDACEEDGGQTTVEPDNEDLTEDDETSSSSHDATTDDEEINEGL</sequence>
<evidence type="ECO:0000256" key="1">
    <source>
        <dbReference type="SAM" id="MobiDB-lite"/>
    </source>
</evidence>
<dbReference type="OrthoDB" id="10069752at2759"/>
<evidence type="ECO:0000313" key="2">
    <source>
        <dbReference type="EMBL" id="CAH1998497.1"/>
    </source>
</evidence>
<protein>
    <recommendedName>
        <fullName evidence="4">Tesmin/TSO1-like CXC domain-containing protein</fullName>
    </recommendedName>
</protein>
<accession>A0A9P0LHD8</accession>